<feature type="active site" description="Proton donor" evidence="6">
    <location>
        <position position="409"/>
    </location>
</feature>
<dbReference type="InterPro" id="IPR015882">
    <property type="entry name" value="HEX_bac_N"/>
</dbReference>
<organism evidence="9">
    <name type="scientific">Thermocrispum agreste</name>
    <dbReference type="NCBI Taxonomy" id="37925"/>
    <lineage>
        <taxon>Bacteria</taxon>
        <taxon>Bacillati</taxon>
        <taxon>Actinomycetota</taxon>
        <taxon>Actinomycetes</taxon>
        <taxon>Pseudonocardiales</taxon>
        <taxon>Pseudonocardiaceae</taxon>
        <taxon>Thermocrispum</taxon>
    </lineage>
</organism>
<keyword evidence="5" id="KW-0326">Glycosidase</keyword>
<evidence type="ECO:0000259" key="8">
    <source>
        <dbReference type="Pfam" id="PF02838"/>
    </source>
</evidence>
<evidence type="ECO:0000259" key="7">
    <source>
        <dbReference type="Pfam" id="PF00728"/>
    </source>
</evidence>
<dbReference type="STRING" id="1111738.GCA_000427905_02271"/>
<evidence type="ECO:0000313" key="9">
    <source>
        <dbReference type="EMBL" id="PZN00108.1"/>
    </source>
</evidence>
<reference evidence="9" key="1">
    <citation type="submission" date="2018-05" db="EMBL/GenBank/DDBJ databases">
        <authorList>
            <person name="Lanie J.A."/>
            <person name="Ng W.-L."/>
            <person name="Kazmierczak K.M."/>
            <person name="Andrzejewski T.M."/>
            <person name="Davidsen T.M."/>
            <person name="Wayne K.J."/>
            <person name="Tettelin H."/>
            <person name="Glass J.I."/>
            <person name="Rusch D."/>
            <person name="Podicherti R."/>
            <person name="Tsui H.-C.T."/>
            <person name="Winkler M.E."/>
        </authorList>
    </citation>
    <scope>NUCLEOTIDE SEQUENCE</scope>
    <source>
        <strain evidence="9">ZC4RG45</strain>
    </source>
</reference>
<dbReference type="CDD" id="cd06568">
    <property type="entry name" value="GH20_SpHex_like"/>
    <property type="match status" value="1"/>
</dbReference>
<dbReference type="GO" id="GO:0005975">
    <property type="term" value="P:carbohydrate metabolic process"/>
    <property type="evidence" value="ECO:0007669"/>
    <property type="project" value="InterPro"/>
</dbReference>
<feature type="domain" description="Beta-hexosaminidase bacterial type N-terminal" evidence="8">
    <location>
        <begin position="107"/>
        <end position="241"/>
    </location>
</feature>
<dbReference type="InterPro" id="IPR025705">
    <property type="entry name" value="Beta_hexosaminidase_sua/sub"/>
</dbReference>
<evidence type="ECO:0000256" key="5">
    <source>
        <dbReference type="ARBA" id="ARBA00023295"/>
    </source>
</evidence>
<dbReference type="PANTHER" id="PTHR22600:SF57">
    <property type="entry name" value="BETA-N-ACETYLHEXOSAMINIDASE"/>
    <property type="match status" value="1"/>
</dbReference>
<dbReference type="EMBL" id="QGUI01000108">
    <property type="protein sequence ID" value="PZN00108.1"/>
    <property type="molecule type" value="Genomic_DNA"/>
</dbReference>
<comment type="caution">
    <text evidence="9">The sequence shown here is derived from an EMBL/GenBank/DDBJ whole genome shotgun (WGS) entry which is preliminary data.</text>
</comment>
<dbReference type="Pfam" id="PF02838">
    <property type="entry name" value="Glyco_hydro_20b"/>
    <property type="match status" value="1"/>
</dbReference>
<dbReference type="AlphaFoldDB" id="A0A2W4K1N8"/>
<evidence type="ECO:0000256" key="6">
    <source>
        <dbReference type="PIRSR" id="PIRSR625705-1"/>
    </source>
</evidence>
<dbReference type="GO" id="GO:0016020">
    <property type="term" value="C:membrane"/>
    <property type="evidence" value="ECO:0007669"/>
    <property type="project" value="TreeGrafter"/>
</dbReference>
<accession>A0A2W4K1N8</accession>
<dbReference type="InterPro" id="IPR017853">
    <property type="entry name" value="GH"/>
</dbReference>
<evidence type="ECO:0000256" key="2">
    <source>
        <dbReference type="ARBA" id="ARBA00006285"/>
    </source>
</evidence>
<dbReference type="SUPFAM" id="SSF55545">
    <property type="entry name" value="beta-N-acetylhexosaminidase-like domain"/>
    <property type="match status" value="1"/>
</dbReference>
<dbReference type="GO" id="GO:0030203">
    <property type="term" value="P:glycosaminoglycan metabolic process"/>
    <property type="evidence" value="ECO:0007669"/>
    <property type="project" value="TreeGrafter"/>
</dbReference>
<dbReference type="SUPFAM" id="SSF51445">
    <property type="entry name" value="(Trans)glycosidases"/>
    <property type="match status" value="1"/>
</dbReference>
<evidence type="ECO:0000256" key="1">
    <source>
        <dbReference type="ARBA" id="ARBA00001231"/>
    </source>
</evidence>
<dbReference type="GO" id="GO:0004563">
    <property type="term" value="F:beta-N-acetylhexosaminidase activity"/>
    <property type="evidence" value="ECO:0007669"/>
    <property type="project" value="UniProtKB-EC"/>
</dbReference>
<dbReference type="EC" id="3.2.1.52" evidence="3"/>
<comment type="similarity">
    <text evidence="2">Belongs to the glycosyl hydrolase 20 family.</text>
</comment>
<dbReference type="InterPro" id="IPR029018">
    <property type="entry name" value="Hex-like_dom2"/>
</dbReference>
<dbReference type="InterPro" id="IPR015883">
    <property type="entry name" value="Glyco_hydro_20_cat"/>
</dbReference>
<feature type="domain" description="Glycoside hydrolase family 20 catalytic" evidence="7">
    <location>
        <begin position="244"/>
        <end position="561"/>
    </location>
</feature>
<dbReference type="Gene3D" id="3.20.20.80">
    <property type="entry name" value="Glycosidases"/>
    <property type="match status" value="1"/>
</dbReference>
<comment type="catalytic activity">
    <reaction evidence="1">
        <text>Hydrolysis of terminal non-reducing N-acetyl-D-hexosamine residues in N-acetyl-beta-D-hexosaminides.</text>
        <dbReference type="EC" id="3.2.1.52"/>
    </reaction>
</comment>
<dbReference type="Pfam" id="PF00728">
    <property type="entry name" value="Glyco_hydro_20"/>
    <property type="match status" value="1"/>
</dbReference>
<dbReference type="Gene3D" id="3.30.379.10">
    <property type="entry name" value="Chitobiase/beta-hexosaminidase domain 2-like"/>
    <property type="match status" value="1"/>
</dbReference>
<keyword evidence="4" id="KW-0378">Hydrolase</keyword>
<name>A0A2W4K1N8_9PSEU</name>
<evidence type="ECO:0000256" key="3">
    <source>
        <dbReference type="ARBA" id="ARBA00012663"/>
    </source>
</evidence>
<protein>
    <recommendedName>
        <fullName evidence="3">beta-N-acetylhexosaminidase</fullName>
        <ecNumber evidence="3">3.2.1.52</ecNumber>
    </recommendedName>
</protein>
<dbReference type="PRINTS" id="PR00738">
    <property type="entry name" value="GLHYDRLASE20"/>
</dbReference>
<evidence type="ECO:0000256" key="4">
    <source>
        <dbReference type="ARBA" id="ARBA00022801"/>
    </source>
</evidence>
<proteinExistence type="inferred from homology"/>
<dbReference type="PANTHER" id="PTHR22600">
    <property type="entry name" value="BETA-HEXOSAMINIDASE"/>
    <property type="match status" value="1"/>
</dbReference>
<gene>
    <name evidence="9" type="ORF">DIU77_04300</name>
</gene>
<sequence length="596" mass="65198">MFAGIALLRAAAAPVSGWQPLSRARPPTPIRCPFGHDHPAGPGGSLPIGLHLYRTSSGRPRRCTVPKRTRLAAVLAAAALAVTAAVTPAFAEQTAPASHQITSRYDALIPAPLEAKAHGGPGFRLTPGIVVRTEPGSAEARQVAEYLAEEIRPATGFDVPIVDRPTARPHIALLLHGAGKRVGDQGYRLDVTPHRITIRANTSDGLFAGVQTLRQLLPPEFAAGTQQKHTWTVPAGRVVDAPRFEYRGAMLDIARHFHTPDEIKSYIDQIVHYKINYLHLHLTDDQGWRIEIDSWPDLAPVGGGPGTGVDGVGGGYLTKEDYADLVAYAESRHITIVPEIDMPGHTNAALSVYGELNCDGVPVPPRTDTEVGYSSLCIGLETTYRFVEDVIREVAELTPGPYLHIGGDEAHATPEEDYRAFMQRVLPLVEKYGKRAFGWTEVTKAEPPTSVVPQFWHTNRENASLADAVAHGNKVIMSPANKAYLDMKYDQNTPLGLSWAGYIEVKDAYDWDPGSHVTGVGEESVLGVEAPLWSETLRNIDDIEFMAFPRLPAIAELGWSPADSHDWESFRARLAEEGKRWEAEGVDFYRSPQIDW</sequence>